<evidence type="ECO:0000256" key="3">
    <source>
        <dbReference type="ARBA" id="ARBA00023163"/>
    </source>
</evidence>
<comment type="caution">
    <text evidence="5">The sequence shown here is derived from an EMBL/GenBank/DDBJ whole genome shotgun (WGS) entry which is preliminary data.</text>
</comment>
<dbReference type="Gene3D" id="1.10.10.10">
    <property type="entry name" value="Winged helix-like DNA-binding domain superfamily/Winged helix DNA-binding domain"/>
    <property type="match status" value="1"/>
</dbReference>
<sequence length="144" mass="16869">MNIEKNLRGGKFNRLLEKAMVDVKNKTNLNRLELEVVYLLSHYDDITTLTDICRYTQMNKGHMSTTLENLVKQGYIVCKRDDKDRRYVKYELTDASEHLCQEMEILWAELTAKVVEGIDESSLAVFNRVSERISHNIDRLLEND</sequence>
<reference evidence="5 6" key="1">
    <citation type="submission" date="2019-08" db="EMBL/GenBank/DDBJ databases">
        <title>In-depth cultivation of the pig gut microbiome towards novel bacterial diversity and tailored functional studies.</title>
        <authorList>
            <person name="Wylensek D."/>
            <person name="Hitch T.C.A."/>
            <person name="Clavel T."/>
        </authorList>
    </citation>
    <scope>NUCLEOTIDE SEQUENCE [LARGE SCALE GENOMIC DNA]</scope>
    <source>
        <strain evidence="5 6">WCA3-601-WT-6H</strain>
    </source>
</reference>
<dbReference type="AlphaFoldDB" id="A0A6L5YL19"/>
<evidence type="ECO:0000313" key="6">
    <source>
        <dbReference type="Proteomes" id="UP000476055"/>
    </source>
</evidence>
<gene>
    <name evidence="5" type="ORF">FYJ59_10395</name>
</gene>
<dbReference type="SUPFAM" id="SSF46785">
    <property type="entry name" value="Winged helix' DNA-binding domain"/>
    <property type="match status" value="1"/>
</dbReference>
<dbReference type="SMART" id="SM00347">
    <property type="entry name" value="HTH_MARR"/>
    <property type="match status" value="1"/>
</dbReference>
<dbReference type="InterPro" id="IPR036388">
    <property type="entry name" value="WH-like_DNA-bd_sf"/>
</dbReference>
<dbReference type="Proteomes" id="UP000476055">
    <property type="component" value="Unassembled WGS sequence"/>
</dbReference>
<dbReference type="PANTHER" id="PTHR42756">
    <property type="entry name" value="TRANSCRIPTIONAL REGULATOR, MARR"/>
    <property type="match status" value="1"/>
</dbReference>
<accession>A0A6L5YL19</accession>
<dbReference type="InterPro" id="IPR036390">
    <property type="entry name" value="WH_DNA-bd_sf"/>
</dbReference>
<keyword evidence="6" id="KW-1185">Reference proteome</keyword>
<evidence type="ECO:0000259" key="4">
    <source>
        <dbReference type="PROSITE" id="PS50995"/>
    </source>
</evidence>
<keyword evidence="2 5" id="KW-0238">DNA-binding</keyword>
<keyword evidence="1" id="KW-0805">Transcription regulation</keyword>
<proteinExistence type="predicted"/>
<protein>
    <submittedName>
        <fullName evidence="5">Winged helix DNA-binding protein</fullName>
    </submittedName>
</protein>
<evidence type="ECO:0000256" key="2">
    <source>
        <dbReference type="ARBA" id="ARBA00023125"/>
    </source>
</evidence>
<evidence type="ECO:0000256" key="1">
    <source>
        <dbReference type="ARBA" id="ARBA00023015"/>
    </source>
</evidence>
<dbReference type="PROSITE" id="PS50995">
    <property type="entry name" value="HTH_MARR_2"/>
    <property type="match status" value="1"/>
</dbReference>
<evidence type="ECO:0000313" key="5">
    <source>
        <dbReference type="EMBL" id="MST58640.1"/>
    </source>
</evidence>
<dbReference type="PANTHER" id="PTHR42756:SF1">
    <property type="entry name" value="TRANSCRIPTIONAL REPRESSOR OF EMRAB OPERON"/>
    <property type="match status" value="1"/>
</dbReference>
<dbReference type="Pfam" id="PF13463">
    <property type="entry name" value="HTH_27"/>
    <property type="match status" value="1"/>
</dbReference>
<organism evidence="5 6">
    <name type="scientific">Waltera intestinalis</name>
    <dbReference type="NCBI Taxonomy" id="2606635"/>
    <lineage>
        <taxon>Bacteria</taxon>
        <taxon>Bacillati</taxon>
        <taxon>Bacillota</taxon>
        <taxon>Clostridia</taxon>
        <taxon>Lachnospirales</taxon>
        <taxon>Lachnospiraceae</taxon>
        <taxon>Waltera</taxon>
    </lineage>
</organism>
<keyword evidence="3" id="KW-0804">Transcription</keyword>
<dbReference type="GO" id="GO:0003677">
    <property type="term" value="F:DNA binding"/>
    <property type="evidence" value="ECO:0007669"/>
    <property type="project" value="UniProtKB-KW"/>
</dbReference>
<feature type="domain" description="HTH marR-type" evidence="4">
    <location>
        <begin position="1"/>
        <end position="135"/>
    </location>
</feature>
<dbReference type="GO" id="GO:0003700">
    <property type="term" value="F:DNA-binding transcription factor activity"/>
    <property type="evidence" value="ECO:0007669"/>
    <property type="project" value="InterPro"/>
</dbReference>
<dbReference type="EMBL" id="VUMU01000013">
    <property type="protein sequence ID" value="MST58640.1"/>
    <property type="molecule type" value="Genomic_DNA"/>
</dbReference>
<dbReference type="InterPro" id="IPR000835">
    <property type="entry name" value="HTH_MarR-typ"/>
</dbReference>
<dbReference type="RefSeq" id="WP_154496866.1">
    <property type="nucleotide sequence ID" value="NZ_VUMU01000013.1"/>
</dbReference>
<name>A0A6L5YL19_9FIRM</name>